<dbReference type="RefSeq" id="WP_015344758.1">
    <property type="nucleotide sequence ID" value="NC_020075.1"/>
</dbReference>
<evidence type="ECO:0000256" key="1">
    <source>
        <dbReference type="ARBA" id="ARBA00023270"/>
    </source>
</evidence>
<dbReference type="EMBL" id="CP003903">
    <property type="protein sequence ID" value="AGC03787.1"/>
    <property type="molecule type" value="Genomic_DNA"/>
</dbReference>
<keyword evidence="3" id="KW-1185">Reference proteome</keyword>
<sequence>MNPSSSLRKISVIVENIKNIDTIRYYYPHNNTITNPLLILKPFFFSSHYKLIEYIIIYTIKKYDVTFISTINTINKLQTYIDTKILDNIPRYVFIKMDIISSSNKYFRIKKHHRFIAIYKNKKTDPVYFIIKITINWKIIKKTTEFQKNNIQINLTFLLSLYQKCTCTKLNLCFIYPFINLIYNWYSQYVLFSIYNHPNIIQKINKNYFNHNKYYEKNISINTNLYTDNPIMVTDEYDCLTNVKKLLKKHNQLILHTQPIKFGVLSFLNKKFNKPISVYKFNY</sequence>
<dbReference type="Pfam" id="PF00923">
    <property type="entry name" value="TAL_FSA"/>
    <property type="match status" value="1"/>
</dbReference>
<dbReference type="Proteomes" id="UP000011067">
    <property type="component" value="Chromosome"/>
</dbReference>
<dbReference type="InterPro" id="IPR013785">
    <property type="entry name" value="Aldolase_TIM"/>
</dbReference>
<gene>
    <name evidence="2" type="primary">tal</name>
    <name evidence="2" type="ORF">BCHRO640_547</name>
</gene>
<reference evidence="2 3" key="1">
    <citation type="journal article" date="2013" name="Genome Biol. Evol.">
        <title>Sequence context of indel mutations and their effect on protein evolution in a bacterial endosymbiont.</title>
        <authorList>
            <person name="Williams L.E."/>
            <person name="Wernegreen J.J."/>
        </authorList>
    </citation>
    <scope>NUCLEOTIDE SEQUENCE [LARGE SCALE GENOMIC DNA]</scope>
    <source>
        <strain evidence="2 3">640</strain>
    </source>
</reference>
<dbReference type="InterPro" id="IPR001585">
    <property type="entry name" value="TAL/FSA"/>
</dbReference>
<keyword evidence="1" id="KW-0704">Schiff base</keyword>
<accession>A0ABM5NDU9</accession>
<proteinExistence type="predicted"/>
<dbReference type="Gene3D" id="3.20.20.70">
    <property type="entry name" value="Aldolase class I"/>
    <property type="match status" value="1"/>
</dbReference>
<evidence type="ECO:0000313" key="2">
    <source>
        <dbReference type="EMBL" id="AGC03787.1"/>
    </source>
</evidence>
<organism evidence="2 3">
    <name type="scientific">Candidatus Blochmanniella chromaiodes str. 640</name>
    <dbReference type="NCBI Taxonomy" id="1240471"/>
    <lineage>
        <taxon>Bacteria</taxon>
        <taxon>Pseudomonadati</taxon>
        <taxon>Pseudomonadota</taxon>
        <taxon>Gammaproteobacteria</taxon>
        <taxon>Enterobacterales</taxon>
        <taxon>Enterobacteriaceae</taxon>
        <taxon>ant endosymbionts</taxon>
        <taxon>Candidatus Blochmanniella</taxon>
    </lineage>
</organism>
<protein>
    <submittedName>
        <fullName evidence="2">Transaldolase</fullName>
    </submittedName>
</protein>
<dbReference type="SUPFAM" id="SSF51569">
    <property type="entry name" value="Aldolase"/>
    <property type="match status" value="1"/>
</dbReference>
<name>A0ABM5NDU9_9ENTR</name>
<evidence type="ECO:0000313" key="3">
    <source>
        <dbReference type="Proteomes" id="UP000011067"/>
    </source>
</evidence>